<dbReference type="Proteomes" id="UP000790580">
    <property type="component" value="Unassembled WGS sequence"/>
</dbReference>
<feature type="domain" description="3-octaprenyl-4-hydroxybenzoate carboxy-lyase-like C-terminal" evidence="3">
    <location>
        <begin position="322"/>
        <end position="455"/>
    </location>
</feature>
<dbReference type="NCBIfam" id="TIGR00148">
    <property type="entry name" value="UbiD family decarboxylase"/>
    <property type="match status" value="1"/>
</dbReference>
<comment type="caution">
    <text evidence="4">The sequence shown here is derived from an EMBL/GenBank/DDBJ whole genome shotgun (WGS) entry which is preliminary data.</text>
</comment>
<dbReference type="PANTHER" id="PTHR30108">
    <property type="entry name" value="3-OCTAPRENYL-4-HYDROXYBENZOATE CARBOXY-LYASE-RELATED"/>
    <property type="match status" value="1"/>
</dbReference>
<dbReference type="Pfam" id="PF20696">
    <property type="entry name" value="UbiD_C"/>
    <property type="match status" value="1"/>
</dbReference>
<protein>
    <submittedName>
        <fullName evidence="4">UbiD family decarboxylase</fullName>
    </submittedName>
</protein>
<dbReference type="InterPro" id="IPR048304">
    <property type="entry name" value="UbiD_Rift_dom"/>
</dbReference>
<dbReference type="Gene3D" id="3.40.1670.10">
    <property type="entry name" value="UbiD C-terminal domain-like"/>
    <property type="match status" value="1"/>
</dbReference>
<gene>
    <name evidence="4" type="ORF">KS407_18325</name>
</gene>
<dbReference type="InterPro" id="IPR049383">
    <property type="entry name" value="UbiD-like_N"/>
</dbReference>
<dbReference type="SUPFAM" id="SSF143968">
    <property type="entry name" value="UbiD C-terminal domain-like"/>
    <property type="match status" value="2"/>
</dbReference>
<dbReference type="SUPFAM" id="SSF50475">
    <property type="entry name" value="FMN-binding split barrel"/>
    <property type="match status" value="1"/>
</dbReference>
<dbReference type="EMBL" id="JAHQCR010000075">
    <property type="protein sequence ID" value="MBU9723378.1"/>
    <property type="molecule type" value="Genomic_DNA"/>
</dbReference>
<dbReference type="Pfam" id="PF01977">
    <property type="entry name" value="UbiD"/>
    <property type="match status" value="1"/>
</dbReference>
<organism evidence="4 5">
    <name type="scientific">Evansella alkalicola</name>
    <dbReference type="NCBI Taxonomy" id="745819"/>
    <lineage>
        <taxon>Bacteria</taxon>
        <taxon>Bacillati</taxon>
        <taxon>Bacillota</taxon>
        <taxon>Bacilli</taxon>
        <taxon>Bacillales</taxon>
        <taxon>Bacillaceae</taxon>
        <taxon>Evansella</taxon>
    </lineage>
</organism>
<evidence type="ECO:0000259" key="1">
    <source>
        <dbReference type="Pfam" id="PF01977"/>
    </source>
</evidence>
<dbReference type="InterPro" id="IPR049381">
    <property type="entry name" value="UbiD-like_C"/>
</dbReference>
<accession>A0ABS6JY15</accession>
<proteinExistence type="predicted"/>
<feature type="domain" description="3-octaprenyl-4-hydroxybenzoate carboxy-lyase-like N-terminal" evidence="2">
    <location>
        <begin position="11"/>
        <end position="79"/>
    </location>
</feature>
<sequence length="611" mass="68150">MYRNLEECIIDLEKHGHLIRIKEEVDPHLEMAAIHLKVYEAGGPAILFENVKGSDYPAVSNLFGTMERSKFIFKDTWEKTQSVIGLRNDPMKALKSPFKHVSSGLTGLKALPSKKSDKLPSHMEEIKISDLPLIKHWPDDGGAFVTLPQVYSEDPDKPGIMNANLGMYRVQLTGNDYEVDKEVGLHYQIHRGIGVHQHKAVKKGEPLKVSIFVGGPPSHTLAAVMPLPEGLTEMTVAGMLNNRRFQYSYVDGYCISHDADFVITGEIHPNETKPEGPFGDHLGYYSLVHDFPLMRVHKVYARKNAIWPFTVVGRPPQEDTSFGDLIHELTGGAIKQEIPGVKEVHAVDAAGVHPLLFAIGSERYTPFQKVKQPAELLTIANRILGTGQLSLAKYLFIAAEEDVELDTHKEAEFLAYIFERMDFRRDIHFQTNTTIDTLDYSGTGLNTGSKVIFAACGDKKRELCTDVPGELKALDNFGQAKLVMPGVVALNGPKFTSYEVAQEEMNTLSNAIEAKGEVTNCPIIIVADDSEFLSANMSNFLWATFTRSNPSHDIYGVNSFYDNKHWGCDNVIIDVRLKPHHAPPLIPDQDVEKNIEKFFTGEGILKDKLNK</sequence>
<keyword evidence="5" id="KW-1185">Reference proteome</keyword>
<dbReference type="RefSeq" id="WP_088074534.1">
    <property type="nucleotide sequence ID" value="NZ_JAHQCR010000075.1"/>
</dbReference>
<dbReference type="InterPro" id="IPR002830">
    <property type="entry name" value="UbiD"/>
</dbReference>
<dbReference type="PANTHER" id="PTHR30108:SF7">
    <property type="entry name" value="3-POLYPRENYL-4-HYDROXYBENZOATE DECARBOXYLASE"/>
    <property type="match status" value="1"/>
</dbReference>
<reference evidence="4 5" key="1">
    <citation type="submission" date="2021-06" db="EMBL/GenBank/DDBJ databases">
        <title>Bacillus sp. RD4P76, an endophyte from a halophyte.</title>
        <authorList>
            <person name="Sun J.-Q."/>
        </authorList>
    </citation>
    <scope>NUCLEOTIDE SEQUENCE [LARGE SCALE GENOMIC DNA]</scope>
    <source>
        <strain evidence="4 5">JCM 17098</strain>
    </source>
</reference>
<name>A0ABS6JY15_9BACI</name>
<evidence type="ECO:0000313" key="4">
    <source>
        <dbReference type="EMBL" id="MBU9723378.1"/>
    </source>
</evidence>
<evidence type="ECO:0000259" key="3">
    <source>
        <dbReference type="Pfam" id="PF20696"/>
    </source>
</evidence>
<feature type="domain" description="3-octaprenyl-4-hydroxybenzoate carboxy-lyase-like Rift-related" evidence="1">
    <location>
        <begin position="122"/>
        <end position="315"/>
    </location>
</feature>
<evidence type="ECO:0000259" key="2">
    <source>
        <dbReference type="Pfam" id="PF20695"/>
    </source>
</evidence>
<evidence type="ECO:0000313" key="5">
    <source>
        <dbReference type="Proteomes" id="UP000790580"/>
    </source>
</evidence>
<dbReference type="Pfam" id="PF20695">
    <property type="entry name" value="UbiD_N"/>
    <property type="match status" value="1"/>
</dbReference>